<proteinExistence type="predicted"/>
<reference evidence="2" key="1">
    <citation type="journal article" date="2009" name="BMC Genomics">
        <title>The complete genome sequence of Staphylothermus marinus reveals differences in sulfur metabolism among heterotrophic Crenarchaeota.</title>
        <authorList>
            <person name="Anderson I.J."/>
            <person name="Dharmarajan L."/>
            <person name="Rodriguez J."/>
            <person name="Hooper S."/>
            <person name="Porat I."/>
            <person name="Ulrich L.E."/>
            <person name="Elkins J.G."/>
            <person name="Mavromatis K."/>
            <person name="Sun H."/>
            <person name="Land M."/>
            <person name="Lapidus A."/>
            <person name="Lucas S."/>
            <person name="Barry K."/>
            <person name="Huber H."/>
            <person name="Zhulin I.B."/>
            <person name="Whitman W.B."/>
            <person name="Mukhopadhyay B."/>
            <person name="Woese C."/>
            <person name="Bristow J."/>
            <person name="Kyrpides N."/>
        </authorList>
    </citation>
    <scope>NUCLEOTIDE SEQUENCE [LARGE SCALE GENOMIC DNA]</scope>
    <source>
        <strain evidence="2">ATCC 43588 / DSM 3639 / JCM 9404 / F1</strain>
    </source>
</reference>
<accession>A3DLJ7</accession>
<gene>
    <name evidence="1" type="ordered locus">Smar_0395</name>
</gene>
<dbReference type="PANTHER" id="PTHR42280:SF1">
    <property type="entry name" value="CITG FAMILY PROTEIN"/>
    <property type="match status" value="1"/>
</dbReference>
<evidence type="ECO:0000313" key="1">
    <source>
        <dbReference type="EMBL" id="ABN69507.1"/>
    </source>
</evidence>
<reference evidence="1 2" key="2">
    <citation type="journal article" date="2009" name="Stand. Genomic Sci.">
        <title>Complete genome sequence of Staphylothermus marinus Stetter and Fiala 1986 type strain F1.</title>
        <authorList>
            <person name="Anderson I.J."/>
            <person name="Sun H."/>
            <person name="Lapidus A."/>
            <person name="Copeland A."/>
            <person name="Glavina Del Rio T."/>
            <person name="Tice H."/>
            <person name="Dalin E."/>
            <person name="Lucas S."/>
            <person name="Barry K."/>
            <person name="Land M."/>
            <person name="Richardson P."/>
            <person name="Huber H."/>
            <person name="Kyrpides N.C."/>
        </authorList>
    </citation>
    <scope>NUCLEOTIDE SEQUENCE [LARGE SCALE GENOMIC DNA]</scope>
    <source>
        <strain evidence="2">ATCC 43588 / DSM 3639 / JCM 9404 / F1</strain>
    </source>
</reference>
<organism evidence="1 2">
    <name type="scientific">Staphylothermus marinus (strain ATCC 43588 / DSM 3639 / JCM 9404 / F1)</name>
    <dbReference type="NCBI Taxonomy" id="399550"/>
    <lineage>
        <taxon>Archaea</taxon>
        <taxon>Thermoproteota</taxon>
        <taxon>Thermoprotei</taxon>
        <taxon>Desulfurococcales</taxon>
        <taxon>Desulfurococcaceae</taxon>
        <taxon>Staphylothermus</taxon>
    </lineage>
</organism>
<dbReference type="PANTHER" id="PTHR42280">
    <property type="entry name" value="CITG FAMILY PROTEIN"/>
    <property type="match status" value="1"/>
</dbReference>
<dbReference type="HOGENOM" id="CLU_063627_0_0_2"/>
<dbReference type="GO" id="GO:0005524">
    <property type="term" value="F:ATP binding"/>
    <property type="evidence" value="ECO:0007669"/>
    <property type="project" value="InterPro"/>
</dbReference>
<dbReference type="InterPro" id="IPR002736">
    <property type="entry name" value="CitG"/>
</dbReference>
<dbReference type="AlphaFoldDB" id="A3DLJ7"/>
<dbReference type="OrthoDB" id="85890at2157"/>
<name>A3DLJ7_STAMF</name>
<protein>
    <submittedName>
        <fullName evidence="1">Triphosphoribosyl-dephospho-CoA protein</fullName>
    </submittedName>
</protein>
<dbReference type="EMBL" id="CP000575">
    <property type="protein sequence ID" value="ABN69507.1"/>
    <property type="molecule type" value="Genomic_DNA"/>
</dbReference>
<dbReference type="RefSeq" id="WP_011838698.1">
    <property type="nucleotide sequence ID" value="NC_009033.1"/>
</dbReference>
<dbReference type="Pfam" id="PF01874">
    <property type="entry name" value="CitG"/>
    <property type="match status" value="1"/>
</dbReference>
<dbReference type="Gene3D" id="1.10.4200.10">
    <property type="entry name" value="Triphosphoribosyl-dephospho-CoA protein"/>
    <property type="match status" value="1"/>
</dbReference>
<dbReference type="Proteomes" id="UP000000254">
    <property type="component" value="Chromosome"/>
</dbReference>
<dbReference type="KEGG" id="smr:Smar_0395"/>
<evidence type="ECO:0000313" key="2">
    <source>
        <dbReference type="Proteomes" id="UP000000254"/>
    </source>
</evidence>
<dbReference type="GeneID" id="4908099"/>
<dbReference type="GO" id="GO:0046917">
    <property type="term" value="F:triphosphoribosyl-dephospho-CoA synthase activity"/>
    <property type="evidence" value="ECO:0007669"/>
    <property type="project" value="InterPro"/>
</dbReference>
<keyword evidence="2" id="KW-1185">Reference proteome</keyword>
<dbReference type="eggNOG" id="arCOG04238">
    <property type="taxonomic scope" value="Archaea"/>
</dbReference>
<sequence length="317" mass="36444">MEKHWFYAELLSYSILLEVSGYPKPGNVHRTRNLPGLVFEDFLYTGVASVKWFKKGIIRGLRGYSRIVFGDIIYGIVHDTISYRGVNTCLGSSLLLAPISIGIGKCLGKQVEDIKCYIEEALNALKKTTVYDSIYFYRAVRLAKPSYIRKTDDTGEYVNVWDRCFRSKLIARNQRLHDILKYSASRDIVADEVVNGYPRSLDGKMFFQARINAHKDWNRGVVETYLYLLSKYKDTTITRTHGEKIAAEIVVRARKTLNTVLEKRNNWMNQVEDLDVYLRKQNINPGSIADIVVSTIALILLDKNLSYTIKHDKQLLK</sequence>
<dbReference type="STRING" id="399550.Smar_0395"/>